<gene>
    <name evidence="1" type="ORF">EBB45_06360</name>
</gene>
<evidence type="ECO:0000313" key="2">
    <source>
        <dbReference type="Proteomes" id="UP000274033"/>
    </source>
</evidence>
<keyword evidence="2" id="KW-1185">Reference proteome</keyword>
<evidence type="ECO:0008006" key="3">
    <source>
        <dbReference type="Google" id="ProtNLM"/>
    </source>
</evidence>
<dbReference type="OrthoDB" id="2735802at2"/>
<name>A0A3N9UH02_9BACI</name>
<proteinExistence type="predicted"/>
<sequence length="112" mass="13066">MIQEPLLFIPTPPFYYVEVEDQVESEREEVYFEESTSVYEIQRAERVTDLVIARQLSYFSQPMNGRLLQFYLKNGEVVIGMIEELNNSIVKIKTAQESKIINGNDIEEITVK</sequence>
<organism evidence="1 2">
    <name type="scientific">Lysinibacillus composti</name>
    <dbReference type="NCBI Taxonomy" id="720633"/>
    <lineage>
        <taxon>Bacteria</taxon>
        <taxon>Bacillati</taxon>
        <taxon>Bacillota</taxon>
        <taxon>Bacilli</taxon>
        <taxon>Bacillales</taxon>
        <taxon>Bacillaceae</taxon>
        <taxon>Lysinibacillus</taxon>
    </lineage>
</organism>
<accession>A0A3N9UH02</accession>
<dbReference type="AlphaFoldDB" id="A0A3N9UH02"/>
<comment type="caution">
    <text evidence="1">The sequence shown here is derived from an EMBL/GenBank/DDBJ whole genome shotgun (WGS) entry which is preliminary data.</text>
</comment>
<dbReference type="Proteomes" id="UP000274033">
    <property type="component" value="Unassembled WGS sequence"/>
</dbReference>
<reference evidence="1 2" key="1">
    <citation type="journal article" date="2013" name="J. Microbiol.">
        <title>Lysinibacillus chungkukjangi sp. nov., isolated from Chungkukjang, Korean fermented soybean food.</title>
        <authorList>
            <person name="Kim S.J."/>
            <person name="Jang Y.H."/>
            <person name="Hamada M."/>
            <person name="Ahn J.H."/>
            <person name="Weon H.Y."/>
            <person name="Suzuki K."/>
            <person name="Whang K.S."/>
            <person name="Kwon S.W."/>
        </authorList>
    </citation>
    <scope>NUCLEOTIDE SEQUENCE [LARGE SCALE GENOMIC DNA]</scope>
    <source>
        <strain evidence="1 2">MCCC 1A12701</strain>
    </source>
</reference>
<dbReference type="EMBL" id="RRCT01000004">
    <property type="protein sequence ID" value="RQW75367.1"/>
    <property type="molecule type" value="Genomic_DNA"/>
</dbReference>
<evidence type="ECO:0000313" key="1">
    <source>
        <dbReference type="EMBL" id="RQW75367.1"/>
    </source>
</evidence>
<protein>
    <recommendedName>
        <fullName evidence="3">4-diphosphocytidyl-2C-methyl-D-erythritol kinase</fullName>
    </recommendedName>
</protein>
<dbReference type="RefSeq" id="WP_124763669.1">
    <property type="nucleotide sequence ID" value="NZ_JAFBDY010000003.1"/>
</dbReference>